<dbReference type="AlphaFoldDB" id="A0AAW3ZNJ8"/>
<sequence length="210" mass="23161">MFASRTPLSPQDNAAIRAWRRGEMNESEAEAFETRLFLEPELLEAAKLDQQIEHGLRAAGNDLLKVKSQPNRLIRQALPLALAAGLGALAVLPLSALLQKGPESHANVEWVSLDVRRGIADLPLIAPRADTELVALEIGAPSDAPRFDVELRDRRSQDLLLSFEALTASDGLISLAFARDALTNGEYRVRVFEQGRRDQAGLELSFRYQP</sequence>
<organism evidence="1 2">
    <name type="scientific">Pseudomarimonas arenosa</name>
    <dbReference type="NCBI Taxonomy" id="2774145"/>
    <lineage>
        <taxon>Bacteria</taxon>
        <taxon>Pseudomonadati</taxon>
        <taxon>Pseudomonadota</taxon>
        <taxon>Gammaproteobacteria</taxon>
        <taxon>Lysobacterales</taxon>
        <taxon>Lysobacteraceae</taxon>
        <taxon>Pseudomarimonas</taxon>
    </lineage>
</organism>
<keyword evidence="2" id="KW-1185">Reference proteome</keyword>
<accession>A0AAW3ZNJ8</accession>
<evidence type="ECO:0000313" key="1">
    <source>
        <dbReference type="EMBL" id="MBD8525861.1"/>
    </source>
</evidence>
<dbReference type="Proteomes" id="UP000613768">
    <property type="component" value="Unassembled WGS sequence"/>
</dbReference>
<protein>
    <recommendedName>
        <fullName evidence="3">Anti-sigma factor</fullName>
    </recommendedName>
</protein>
<reference evidence="1 2" key="1">
    <citation type="submission" date="2020-09" db="EMBL/GenBank/DDBJ databases">
        <title>Pseudoxanthomonas sp. CAU 1598 isolated from sand of Yaerae Beach.</title>
        <authorList>
            <person name="Kim W."/>
        </authorList>
    </citation>
    <scope>NUCLEOTIDE SEQUENCE [LARGE SCALE GENOMIC DNA]</scope>
    <source>
        <strain evidence="1 2">CAU 1598</strain>
    </source>
</reference>
<evidence type="ECO:0000313" key="2">
    <source>
        <dbReference type="Proteomes" id="UP000613768"/>
    </source>
</evidence>
<evidence type="ECO:0008006" key="3">
    <source>
        <dbReference type="Google" id="ProtNLM"/>
    </source>
</evidence>
<dbReference type="EMBL" id="JACYTR010000013">
    <property type="protein sequence ID" value="MBD8525861.1"/>
    <property type="molecule type" value="Genomic_DNA"/>
</dbReference>
<gene>
    <name evidence="1" type="ORF">IFO71_08905</name>
</gene>
<dbReference type="RefSeq" id="WP_192029279.1">
    <property type="nucleotide sequence ID" value="NZ_JACYTR010000013.1"/>
</dbReference>
<name>A0AAW3ZNJ8_9GAMM</name>
<comment type="caution">
    <text evidence="1">The sequence shown here is derived from an EMBL/GenBank/DDBJ whole genome shotgun (WGS) entry which is preliminary data.</text>
</comment>
<proteinExistence type="predicted"/>